<reference evidence="1" key="1">
    <citation type="submission" date="2019-08" db="EMBL/GenBank/DDBJ databases">
        <authorList>
            <person name="Kucharzyk K."/>
            <person name="Murdoch R.W."/>
            <person name="Higgins S."/>
            <person name="Loffler F."/>
        </authorList>
    </citation>
    <scope>NUCLEOTIDE SEQUENCE</scope>
</reference>
<dbReference type="Gene3D" id="2.40.400.10">
    <property type="entry name" value="Acetoacetate decarboxylase-like"/>
    <property type="match status" value="1"/>
</dbReference>
<accession>A0A645A361</accession>
<dbReference type="SUPFAM" id="SSF160104">
    <property type="entry name" value="Acetoacetate decarboxylase-like"/>
    <property type="match status" value="1"/>
</dbReference>
<evidence type="ECO:0008006" key="2">
    <source>
        <dbReference type="Google" id="ProtNLM"/>
    </source>
</evidence>
<dbReference type="EMBL" id="VSSQ01011708">
    <property type="protein sequence ID" value="MPM47517.1"/>
    <property type="molecule type" value="Genomic_DNA"/>
</dbReference>
<gene>
    <name evidence="1" type="ORF">SDC9_94228</name>
</gene>
<dbReference type="Pfam" id="PF06314">
    <property type="entry name" value="ADC"/>
    <property type="match status" value="1"/>
</dbReference>
<sequence>MRNGSYVVDRSTLARFMKDGAMNAQEGISLIGITDDSVARLLPPPLTLLNPEAPLFYVYIVNIREPTFAPWYMEGGIGLMAKYGDTAGLYFLNLQLSGPGALMGAFSGRETSGLPKKLCERIVVERIDDYAHCFIERKGIRLIDVELEVGHYNAPQTSVPQESCRNGERYVEEGICFLHRYSIDPSRGFADLGLYLYDSRTGFDDWEPAAATITMQPSIDDPWAEVPVKSVLSAGWMKSDNWIEKLTKVYDYPDDDVDETMRYLFTGRWDHSVVSSAHQRYE</sequence>
<evidence type="ECO:0000313" key="1">
    <source>
        <dbReference type="EMBL" id="MPM47517.1"/>
    </source>
</evidence>
<dbReference type="GO" id="GO:0016829">
    <property type="term" value="F:lyase activity"/>
    <property type="evidence" value="ECO:0007669"/>
    <property type="project" value="InterPro"/>
</dbReference>
<name>A0A645A361_9ZZZZ</name>
<dbReference type="InterPro" id="IPR023375">
    <property type="entry name" value="ADC_dom_sf"/>
</dbReference>
<protein>
    <recommendedName>
        <fullName evidence="2">Acetoacetate decarboxylase</fullName>
    </recommendedName>
</protein>
<proteinExistence type="predicted"/>
<dbReference type="AlphaFoldDB" id="A0A645A361"/>
<organism evidence="1">
    <name type="scientific">bioreactor metagenome</name>
    <dbReference type="NCBI Taxonomy" id="1076179"/>
    <lineage>
        <taxon>unclassified sequences</taxon>
        <taxon>metagenomes</taxon>
        <taxon>ecological metagenomes</taxon>
    </lineage>
</organism>
<comment type="caution">
    <text evidence="1">The sequence shown here is derived from an EMBL/GenBank/DDBJ whole genome shotgun (WGS) entry which is preliminary data.</text>
</comment>
<dbReference type="InterPro" id="IPR010451">
    <property type="entry name" value="Acetoacetate_decarboxylase"/>
</dbReference>